<dbReference type="PANTHER" id="PTHR46957:SF1">
    <property type="entry name" value="PHOSPHATIDYLINOSITOL PHOSPHATASE PTPRQ"/>
    <property type="match status" value="1"/>
</dbReference>
<feature type="domain" description="Fibronectin type-III" evidence="1">
    <location>
        <begin position="22"/>
        <end position="111"/>
    </location>
</feature>
<dbReference type="InterPro" id="IPR050713">
    <property type="entry name" value="RTP_Phos/Ushers"/>
</dbReference>
<protein>
    <recommendedName>
        <fullName evidence="1">Fibronectin type-III domain-containing protein</fullName>
    </recommendedName>
</protein>
<dbReference type="CDD" id="cd00063">
    <property type="entry name" value="FN3"/>
    <property type="match status" value="2"/>
</dbReference>
<dbReference type="SUPFAM" id="SSF49265">
    <property type="entry name" value="Fibronectin type III"/>
    <property type="match status" value="2"/>
</dbReference>
<reference evidence="2 3" key="1">
    <citation type="submission" date="2021-06" db="EMBL/GenBank/DDBJ databases">
        <authorList>
            <person name="Palmer J.M."/>
        </authorList>
    </citation>
    <scope>NUCLEOTIDE SEQUENCE [LARGE SCALE GENOMIC DNA]</scope>
    <source>
        <strain evidence="2 3">XC_2019</strain>
        <tissue evidence="2">Muscle</tissue>
    </source>
</reference>
<dbReference type="InterPro" id="IPR013783">
    <property type="entry name" value="Ig-like_fold"/>
</dbReference>
<feature type="domain" description="Fibronectin type-III" evidence="1">
    <location>
        <begin position="194"/>
        <end position="296"/>
    </location>
</feature>
<keyword evidence="3" id="KW-1185">Reference proteome</keyword>
<dbReference type="SMART" id="SM00060">
    <property type="entry name" value="FN3"/>
    <property type="match status" value="3"/>
</dbReference>
<dbReference type="Gene3D" id="2.60.40.10">
    <property type="entry name" value="Immunoglobulins"/>
    <property type="match status" value="2"/>
</dbReference>
<dbReference type="EMBL" id="JAHRIN010042157">
    <property type="protein sequence ID" value="MEQ2205589.1"/>
    <property type="molecule type" value="Genomic_DNA"/>
</dbReference>
<organism evidence="2 3">
    <name type="scientific">Xenoophorus captivus</name>
    <dbReference type="NCBI Taxonomy" id="1517983"/>
    <lineage>
        <taxon>Eukaryota</taxon>
        <taxon>Metazoa</taxon>
        <taxon>Chordata</taxon>
        <taxon>Craniata</taxon>
        <taxon>Vertebrata</taxon>
        <taxon>Euteleostomi</taxon>
        <taxon>Actinopterygii</taxon>
        <taxon>Neopterygii</taxon>
        <taxon>Teleostei</taxon>
        <taxon>Neoteleostei</taxon>
        <taxon>Acanthomorphata</taxon>
        <taxon>Ovalentaria</taxon>
        <taxon>Atherinomorphae</taxon>
        <taxon>Cyprinodontiformes</taxon>
        <taxon>Goodeidae</taxon>
        <taxon>Xenoophorus</taxon>
    </lineage>
</organism>
<sequence length="320" mass="35436">MTGALQAISHHISIPSAVPGSPPYGLSYESVSPSEVNVTWNAPLQPNGIVTHYSLELWNSTHYLNLTSPTNFLHITHLRKYTQYRIVVQAHTRAGAGNYSSDPLNITTLEDGERDGHGAWNKNKGGVMVHFQRVLVSDLPVRYFLDSPFMYTLTQLIGGSNYTMWMTSSTEQGDGGVQSEPINLLLPEDVPSDPVSNLTAQIFSSTAIIVSWDPPMEPNGRPYYILTLQEAGIFPNMTSPGILAVNKTIKQTTTDNVSLFTKLRKYFPYVLTVTPATGAGPAYNQTSTMYLRTDDDSESILFDYFNIQIHCNAFSFTVLI</sequence>
<dbReference type="InterPro" id="IPR036116">
    <property type="entry name" value="FN3_sf"/>
</dbReference>
<dbReference type="InterPro" id="IPR003961">
    <property type="entry name" value="FN3_dom"/>
</dbReference>
<comment type="caution">
    <text evidence="2">The sequence shown here is derived from an EMBL/GenBank/DDBJ whole genome shotgun (WGS) entry which is preliminary data.</text>
</comment>
<dbReference type="Proteomes" id="UP001434883">
    <property type="component" value="Unassembled WGS sequence"/>
</dbReference>
<accession>A0ABV0RC25</accession>
<dbReference type="Pfam" id="PF00041">
    <property type="entry name" value="fn3"/>
    <property type="match status" value="2"/>
</dbReference>
<dbReference type="PROSITE" id="PS50853">
    <property type="entry name" value="FN3"/>
    <property type="match status" value="2"/>
</dbReference>
<name>A0ABV0RC25_9TELE</name>
<evidence type="ECO:0000313" key="2">
    <source>
        <dbReference type="EMBL" id="MEQ2205589.1"/>
    </source>
</evidence>
<gene>
    <name evidence="2" type="ORF">XENOCAPTIV_004488</name>
</gene>
<dbReference type="PANTHER" id="PTHR46957">
    <property type="entry name" value="CYTOKINE RECEPTOR"/>
    <property type="match status" value="1"/>
</dbReference>
<evidence type="ECO:0000313" key="3">
    <source>
        <dbReference type="Proteomes" id="UP001434883"/>
    </source>
</evidence>
<proteinExistence type="predicted"/>
<evidence type="ECO:0000259" key="1">
    <source>
        <dbReference type="PROSITE" id="PS50853"/>
    </source>
</evidence>